<reference evidence="2 3" key="2">
    <citation type="journal article" date="2020" name="Microbiol. Resour. Announc.">
        <title>Antarctic desert soil bacteria exhibit high novel natural product potential, evaluated through long-read genome sequencing and comparative genomics.</title>
        <authorList>
            <person name="Benaud N."/>
            <person name="Edwards R.J."/>
            <person name="Amos T.G."/>
            <person name="D'Agostino P.M."/>
            <person name="Gutierrez-Chavez C."/>
            <person name="Montgomery K."/>
            <person name="Nicetic I."/>
            <person name="Ferrari B.C."/>
        </authorList>
    </citation>
    <scope>NUCLEOTIDE SEQUENCE [LARGE SCALE GENOMIC DNA]</scope>
    <source>
        <strain evidence="2 3">SPB151</strain>
    </source>
</reference>
<evidence type="ECO:0000313" key="2">
    <source>
        <dbReference type="EMBL" id="QNE20108.1"/>
    </source>
</evidence>
<accession>A0A7G6X1J3</accession>
<name>A0A7G6X1J3_9ACTN</name>
<dbReference type="Proteomes" id="UP000515563">
    <property type="component" value="Chromosome"/>
</dbReference>
<protein>
    <submittedName>
        <fullName evidence="2">Uncharacterized protein</fullName>
    </submittedName>
</protein>
<sequence length="200" mass="20597">MAKVPTVASRLVRRTAIAAGIALVAGLGLGFAAGKPVDPTDILPARQLPADLCARLGDVSSLLPKASNGAAPKLVKTGSTAIRCSVKADEAAQTTYSSATLEVLITPYGGKDAGAGNPPLKPDQVARQTFDRRAMKPDPDRSTAKLETRSGAGGESWTATVVEVHADVIVQVDYTAQPIAQAAAKSAALVIADRAIWESQ</sequence>
<dbReference type="EMBL" id="CP043661">
    <property type="protein sequence ID" value="QNE20108.1"/>
    <property type="molecule type" value="Genomic_DNA"/>
</dbReference>
<evidence type="ECO:0000256" key="1">
    <source>
        <dbReference type="SAM" id="MobiDB-lite"/>
    </source>
</evidence>
<gene>
    <name evidence="2" type="ORF">F1D05_22070</name>
</gene>
<reference evidence="3" key="1">
    <citation type="submission" date="2019-09" db="EMBL/GenBank/DDBJ databases">
        <title>Antimicrobial potential of Antarctic Bacteria.</title>
        <authorList>
            <person name="Benaud N."/>
            <person name="Edwards R.J."/>
            <person name="Ferrari B.C."/>
        </authorList>
    </citation>
    <scope>NUCLEOTIDE SEQUENCE [LARGE SCALE GENOMIC DNA]</scope>
    <source>
        <strain evidence="3">SPB151</strain>
    </source>
</reference>
<feature type="region of interest" description="Disordered" evidence="1">
    <location>
        <begin position="132"/>
        <end position="152"/>
    </location>
</feature>
<organism evidence="2 3">
    <name type="scientific">Kribbella qitaiheensis</name>
    <dbReference type="NCBI Taxonomy" id="1544730"/>
    <lineage>
        <taxon>Bacteria</taxon>
        <taxon>Bacillati</taxon>
        <taxon>Actinomycetota</taxon>
        <taxon>Actinomycetes</taxon>
        <taxon>Propionibacteriales</taxon>
        <taxon>Kribbellaceae</taxon>
        <taxon>Kribbella</taxon>
    </lineage>
</organism>
<dbReference type="AlphaFoldDB" id="A0A7G6X1J3"/>
<dbReference type="KEGG" id="kqi:F1D05_22070"/>
<evidence type="ECO:0000313" key="3">
    <source>
        <dbReference type="Proteomes" id="UP000515563"/>
    </source>
</evidence>
<feature type="compositionally biased region" description="Basic and acidic residues" evidence="1">
    <location>
        <begin position="132"/>
        <end position="148"/>
    </location>
</feature>
<proteinExistence type="predicted"/>
<keyword evidence="3" id="KW-1185">Reference proteome</keyword>